<evidence type="ECO:0000256" key="6">
    <source>
        <dbReference type="ARBA" id="ARBA00022842"/>
    </source>
</evidence>
<evidence type="ECO:0000313" key="13">
    <source>
        <dbReference type="Proteomes" id="UP000024404"/>
    </source>
</evidence>
<dbReference type="PANTHER" id="PTHR13832">
    <property type="entry name" value="PROTEIN PHOSPHATASE 2C"/>
    <property type="match status" value="1"/>
</dbReference>
<proteinExistence type="inferred from homology"/>
<keyword evidence="6" id="KW-0460">Magnesium</keyword>
<dbReference type="InterPro" id="IPR015655">
    <property type="entry name" value="PP2C"/>
</dbReference>
<dbReference type="Pfam" id="PF00481">
    <property type="entry name" value="PP2C"/>
    <property type="match status" value="1"/>
</dbReference>
<evidence type="ECO:0000256" key="9">
    <source>
        <dbReference type="RuleBase" id="RU003465"/>
    </source>
</evidence>
<keyword evidence="13" id="KW-1185">Reference proteome</keyword>
<evidence type="ECO:0000256" key="2">
    <source>
        <dbReference type="ARBA" id="ARBA00006702"/>
    </source>
</evidence>
<dbReference type="GO" id="GO:0004722">
    <property type="term" value="F:protein serine/threonine phosphatase activity"/>
    <property type="evidence" value="ECO:0007669"/>
    <property type="project" value="UniProtKB-EC"/>
</dbReference>
<comment type="similarity">
    <text evidence="2 9">Belongs to the PP2C family.</text>
</comment>
<dbReference type="PROSITE" id="PS01032">
    <property type="entry name" value="PPM_1"/>
    <property type="match status" value="1"/>
</dbReference>
<dbReference type="EnsemblMetazoa" id="OVOC3313.1">
    <property type="protein sequence ID" value="OVOC3313.1"/>
    <property type="gene ID" value="WBGene00240122"/>
</dbReference>
<dbReference type="AlphaFoldDB" id="A0A8R1TS79"/>
<feature type="transmembrane region" description="Helical" evidence="10">
    <location>
        <begin position="14"/>
        <end position="37"/>
    </location>
</feature>
<sequence length="241" mass="28043">MILSTISTFSMSHFFWLIIFRFEIVIFFAATGIILLYTKWMTRYCYLLMHGKNLEPFTLISRNKYCPPKLVKFGLTDIPQYPGGNWRWKHKNWTFYASRGNRPYMEDRMHYLNDPHHNFVMFSIFDGHGGPFVSQYLEEHFSGAILQRLLRGHSEYQSNLTGHSNDYVIEAIMKEVYNIDDEILRLHPSLSLLTGSTLISVILERNRFLTVTNIGDSRAVACDITGHAIPLSTDHKPSDVR</sequence>
<evidence type="ECO:0000256" key="1">
    <source>
        <dbReference type="ARBA" id="ARBA00001936"/>
    </source>
</evidence>
<evidence type="ECO:0000259" key="11">
    <source>
        <dbReference type="PROSITE" id="PS51746"/>
    </source>
</evidence>
<organism evidence="12 13">
    <name type="scientific">Onchocerca volvulus</name>
    <dbReference type="NCBI Taxonomy" id="6282"/>
    <lineage>
        <taxon>Eukaryota</taxon>
        <taxon>Metazoa</taxon>
        <taxon>Ecdysozoa</taxon>
        <taxon>Nematoda</taxon>
        <taxon>Chromadorea</taxon>
        <taxon>Rhabditida</taxon>
        <taxon>Spirurina</taxon>
        <taxon>Spiruromorpha</taxon>
        <taxon>Filarioidea</taxon>
        <taxon>Onchocercidae</taxon>
        <taxon>Onchocerca</taxon>
    </lineage>
</organism>
<comment type="cofactor">
    <cofactor evidence="1">
        <name>Mn(2+)</name>
        <dbReference type="ChEBI" id="CHEBI:29035"/>
    </cofactor>
</comment>
<evidence type="ECO:0000256" key="8">
    <source>
        <dbReference type="ARBA" id="ARBA00023211"/>
    </source>
</evidence>
<dbReference type="EMBL" id="CMVM020000083">
    <property type="status" value="NOT_ANNOTATED_CDS"/>
    <property type="molecule type" value="Genomic_DNA"/>
</dbReference>
<name>A0A8R1TS79_ONCVO</name>
<dbReference type="GO" id="GO:0046872">
    <property type="term" value="F:metal ion binding"/>
    <property type="evidence" value="ECO:0007669"/>
    <property type="project" value="UniProtKB-KW"/>
</dbReference>
<keyword evidence="8" id="KW-0464">Manganese</keyword>
<evidence type="ECO:0000256" key="10">
    <source>
        <dbReference type="SAM" id="Phobius"/>
    </source>
</evidence>
<dbReference type="PANTHER" id="PTHR13832:SF803">
    <property type="entry name" value="PROTEIN PHOSPHATASE 1G"/>
    <property type="match status" value="1"/>
</dbReference>
<reference evidence="12" key="2">
    <citation type="submission" date="2022-06" db="UniProtKB">
        <authorList>
            <consortium name="EnsemblMetazoa"/>
        </authorList>
    </citation>
    <scope>IDENTIFICATION</scope>
</reference>
<accession>A0A8R1TS79</accession>
<keyword evidence="7 9" id="KW-0904">Protein phosphatase</keyword>
<evidence type="ECO:0000256" key="3">
    <source>
        <dbReference type="ARBA" id="ARBA00013081"/>
    </source>
</evidence>
<dbReference type="SMART" id="SM00332">
    <property type="entry name" value="PP2Cc"/>
    <property type="match status" value="1"/>
</dbReference>
<dbReference type="Proteomes" id="UP000024404">
    <property type="component" value="Unassembled WGS sequence"/>
</dbReference>
<dbReference type="EC" id="3.1.3.16" evidence="3"/>
<dbReference type="InterPro" id="IPR036457">
    <property type="entry name" value="PPM-type-like_dom_sf"/>
</dbReference>
<keyword evidence="10" id="KW-1133">Transmembrane helix</keyword>
<protein>
    <recommendedName>
        <fullName evidence="3">protein-serine/threonine phosphatase</fullName>
        <ecNumber evidence="3">3.1.3.16</ecNumber>
    </recommendedName>
</protein>
<dbReference type="InterPro" id="IPR001932">
    <property type="entry name" value="PPM-type_phosphatase-like_dom"/>
</dbReference>
<reference evidence="13" key="1">
    <citation type="submission" date="2013-10" db="EMBL/GenBank/DDBJ databases">
        <title>Genome sequencing of Onchocerca volvulus.</title>
        <authorList>
            <person name="Cotton J."/>
            <person name="Tsai J."/>
            <person name="Stanley E."/>
            <person name="Tracey A."/>
            <person name="Holroyd N."/>
            <person name="Lustigman S."/>
            <person name="Berriman M."/>
        </authorList>
    </citation>
    <scope>NUCLEOTIDE SEQUENCE</scope>
</reference>
<keyword evidence="4" id="KW-0479">Metal-binding</keyword>
<dbReference type="InterPro" id="IPR000222">
    <property type="entry name" value="PP2C_BS"/>
</dbReference>
<evidence type="ECO:0000256" key="7">
    <source>
        <dbReference type="ARBA" id="ARBA00022912"/>
    </source>
</evidence>
<keyword evidence="10" id="KW-0812">Transmembrane</keyword>
<evidence type="ECO:0000256" key="5">
    <source>
        <dbReference type="ARBA" id="ARBA00022801"/>
    </source>
</evidence>
<evidence type="ECO:0000256" key="4">
    <source>
        <dbReference type="ARBA" id="ARBA00022723"/>
    </source>
</evidence>
<dbReference type="PROSITE" id="PS51746">
    <property type="entry name" value="PPM_2"/>
    <property type="match status" value="1"/>
</dbReference>
<evidence type="ECO:0000313" key="12">
    <source>
        <dbReference type="EnsemblMetazoa" id="OVOC3313.1"/>
    </source>
</evidence>
<dbReference type="SUPFAM" id="SSF81606">
    <property type="entry name" value="PP2C-like"/>
    <property type="match status" value="1"/>
</dbReference>
<feature type="domain" description="PPM-type phosphatase" evidence="11">
    <location>
        <begin position="92"/>
        <end position="241"/>
    </location>
</feature>
<keyword evidence="10" id="KW-0472">Membrane</keyword>
<dbReference type="Gene3D" id="3.60.40.10">
    <property type="entry name" value="PPM-type phosphatase domain"/>
    <property type="match status" value="1"/>
</dbReference>
<dbReference type="CDD" id="cd00143">
    <property type="entry name" value="PP2Cc"/>
    <property type="match status" value="1"/>
</dbReference>
<keyword evidence="5 9" id="KW-0378">Hydrolase</keyword>